<dbReference type="Proteomes" id="UP000054018">
    <property type="component" value="Unassembled WGS sequence"/>
</dbReference>
<evidence type="ECO:0000313" key="1">
    <source>
        <dbReference type="EMBL" id="KIK14986.1"/>
    </source>
</evidence>
<keyword evidence="2" id="KW-1185">Reference proteome</keyword>
<sequence length="182" mass="20437">PLYAFFALEPTIEYIAGCHLHVFWCMAKGCKKGVRRYLDKSDARSTGNMHKHIKACWGEDILQQAFKMRGTTAAHKAVKSYVKSGSILAAFDCQGGVSYSHWQHTKLETRDHGFQSLMETGCPEYYIPDVHTVRCDILLVFACVHQRLAMKLQSYEGQLSFGTDTWTAPNHKAFAAVTSGEV</sequence>
<dbReference type="OrthoDB" id="2677917at2759"/>
<feature type="non-terminal residue" evidence="1">
    <location>
        <position position="182"/>
    </location>
</feature>
<accession>A0A0C9YEJ5</accession>
<dbReference type="HOGENOM" id="CLU_087375_0_0_1"/>
<dbReference type="STRING" id="765257.A0A0C9YEJ5"/>
<protein>
    <submittedName>
        <fullName evidence="1">Uncharacterized protein</fullName>
    </submittedName>
</protein>
<proteinExistence type="predicted"/>
<organism evidence="1 2">
    <name type="scientific">Pisolithus microcarpus 441</name>
    <dbReference type="NCBI Taxonomy" id="765257"/>
    <lineage>
        <taxon>Eukaryota</taxon>
        <taxon>Fungi</taxon>
        <taxon>Dikarya</taxon>
        <taxon>Basidiomycota</taxon>
        <taxon>Agaricomycotina</taxon>
        <taxon>Agaricomycetes</taxon>
        <taxon>Agaricomycetidae</taxon>
        <taxon>Boletales</taxon>
        <taxon>Sclerodermatineae</taxon>
        <taxon>Pisolithaceae</taxon>
        <taxon>Pisolithus</taxon>
    </lineage>
</organism>
<evidence type="ECO:0000313" key="2">
    <source>
        <dbReference type="Proteomes" id="UP000054018"/>
    </source>
</evidence>
<reference evidence="1 2" key="1">
    <citation type="submission" date="2014-04" db="EMBL/GenBank/DDBJ databases">
        <authorList>
            <consortium name="DOE Joint Genome Institute"/>
            <person name="Kuo A."/>
            <person name="Kohler A."/>
            <person name="Costa M.D."/>
            <person name="Nagy L.G."/>
            <person name="Floudas D."/>
            <person name="Copeland A."/>
            <person name="Barry K.W."/>
            <person name="Cichocki N."/>
            <person name="Veneault-Fourrey C."/>
            <person name="LaButti K."/>
            <person name="Lindquist E.A."/>
            <person name="Lipzen A."/>
            <person name="Lundell T."/>
            <person name="Morin E."/>
            <person name="Murat C."/>
            <person name="Sun H."/>
            <person name="Tunlid A."/>
            <person name="Henrissat B."/>
            <person name="Grigoriev I.V."/>
            <person name="Hibbett D.S."/>
            <person name="Martin F."/>
            <person name="Nordberg H.P."/>
            <person name="Cantor M.N."/>
            <person name="Hua S.X."/>
        </authorList>
    </citation>
    <scope>NUCLEOTIDE SEQUENCE [LARGE SCALE GENOMIC DNA]</scope>
    <source>
        <strain evidence="1 2">441</strain>
    </source>
</reference>
<name>A0A0C9YEJ5_9AGAM</name>
<reference evidence="2" key="2">
    <citation type="submission" date="2015-01" db="EMBL/GenBank/DDBJ databases">
        <title>Evolutionary Origins and Diversification of the Mycorrhizal Mutualists.</title>
        <authorList>
            <consortium name="DOE Joint Genome Institute"/>
            <consortium name="Mycorrhizal Genomics Consortium"/>
            <person name="Kohler A."/>
            <person name="Kuo A."/>
            <person name="Nagy L.G."/>
            <person name="Floudas D."/>
            <person name="Copeland A."/>
            <person name="Barry K.W."/>
            <person name="Cichocki N."/>
            <person name="Veneault-Fourrey C."/>
            <person name="LaButti K."/>
            <person name="Lindquist E.A."/>
            <person name="Lipzen A."/>
            <person name="Lundell T."/>
            <person name="Morin E."/>
            <person name="Murat C."/>
            <person name="Riley R."/>
            <person name="Ohm R."/>
            <person name="Sun H."/>
            <person name="Tunlid A."/>
            <person name="Henrissat B."/>
            <person name="Grigoriev I.V."/>
            <person name="Hibbett D.S."/>
            <person name="Martin F."/>
        </authorList>
    </citation>
    <scope>NUCLEOTIDE SEQUENCE [LARGE SCALE GENOMIC DNA]</scope>
    <source>
        <strain evidence="2">441</strain>
    </source>
</reference>
<dbReference type="EMBL" id="KN833912">
    <property type="protein sequence ID" value="KIK14986.1"/>
    <property type="molecule type" value="Genomic_DNA"/>
</dbReference>
<gene>
    <name evidence="1" type="ORF">PISMIDRAFT_116031</name>
</gene>
<dbReference type="AlphaFoldDB" id="A0A0C9YEJ5"/>